<reference evidence="2 3" key="1">
    <citation type="journal article" date="2014" name="Int. J. Syst. Evol. Microbiol.">
        <title>Complete genome sequence of Corynebacterium casei LMG S-19264T (=DSM 44701T), isolated from a smear-ripened cheese.</title>
        <authorList>
            <consortium name="US DOE Joint Genome Institute (JGI-PGF)"/>
            <person name="Walter F."/>
            <person name="Albersmeier A."/>
            <person name="Kalinowski J."/>
            <person name="Ruckert C."/>
        </authorList>
    </citation>
    <scope>NUCLEOTIDE SEQUENCE [LARGE SCALE GENOMIC DNA]</scope>
    <source>
        <strain evidence="2 3">KCTC 23968</strain>
    </source>
</reference>
<keyword evidence="1" id="KW-0732">Signal</keyword>
<comment type="caution">
    <text evidence="2">The sequence shown here is derived from an EMBL/GenBank/DDBJ whole genome shotgun (WGS) entry which is preliminary data.</text>
</comment>
<feature type="chain" id="PRO_5037548613" evidence="1">
    <location>
        <begin position="25"/>
        <end position="227"/>
    </location>
</feature>
<protein>
    <submittedName>
        <fullName evidence="2">Uncharacterized protein</fullName>
    </submittedName>
</protein>
<organism evidence="2 3">
    <name type="scientific">Litorimonas cladophorae</name>
    <dbReference type="NCBI Taxonomy" id="1220491"/>
    <lineage>
        <taxon>Bacteria</taxon>
        <taxon>Pseudomonadati</taxon>
        <taxon>Pseudomonadota</taxon>
        <taxon>Alphaproteobacteria</taxon>
        <taxon>Maricaulales</taxon>
        <taxon>Robiginitomaculaceae</taxon>
    </lineage>
</organism>
<evidence type="ECO:0000256" key="1">
    <source>
        <dbReference type="SAM" id="SignalP"/>
    </source>
</evidence>
<keyword evidence="3" id="KW-1185">Reference proteome</keyword>
<dbReference type="Proteomes" id="UP000600865">
    <property type="component" value="Unassembled WGS sequence"/>
</dbReference>
<dbReference type="RefSeq" id="WP_189585081.1">
    <property type="nucleotide sequence ID" value="NZ_BMYV01000002.1"/>
</dbReference>
<accession>A0A918KNH5</accession>
<sequence>MTKRTNAPLSVLSLILVASSSVVSARAQTPSESLQVYAGPQTATPGESISVTIEMTDVDGRSSHEKTVQLNYNSDGVSTSISGKVSHGLVSFDVPAQRKAGRMTFNAHAGDLISDQTPVMIVAGEPIKFKLVVKPSRESNFVDVKSDVIRDVFGNPVSDQTLIALDWIDQSGVKQSEFVQLSSGRMTYVSICPDAYAAPLKIRAVLKNVEVFSSELSDLCPGRKEKA</sequence>
<proteinExistence type="predicted"/>
<feature type="signal peptide" evidence="1">
    <location>
        <begin position="1"/>
        <end position="24"/>
    </location>
</feature>
<dbReference type="AlphaFoldDB" id="A0A918KNH5"/>
<evidence type="ECO:0000313" key="3">
    <source>
        <dbReference type="Proteomes" id="UP000600865"/>
    </source>
</evidence>
<dbReference type="EMBL" id="BMYV01000002">
    <property type="protein sequence ID" value="GGX69845.1"/>
    <property type="molecule type" value="Genomic_DNA"/>
</dbReference>
<evidence type="ECO:0000313" key="2">
    <source>
        <dbReference type="EMBL" id="GGX69845.1"/>
    </source>
</evidence>
<gene>
    <name evidence="2" type="ORF">GCM10011309_19840</name>
</gene>
<name>A0A918KNH5_9PROT</name>